<dbReference type="AlphaFoldDB" id="A0A842YP16"/>
<comment type="caution">
    <text evidence="1">The sequence shown here is derived from an EMBL/GenBank/DDBJ whole genome shotgun (WGS) entry which is preliminary data.</text>
</comment>
<dbReference type="EMBL" id="QKOF01000005">
    <property type="protein sequence ID" value="MBE2899703.1"/>
    <property type="molecule type" value="Genomic_DNA"/>
</dbReference>
<dbReference type="RefSeq" id="WP_192961495.1">
    <property type="nucleotide sequence ID" value="NZ_QKOF01000005.1"/>
</dbReference>
<name>A0A842YP16_METTF</name>
<proteinExistence type="predicted"/>
<organism evidence="1 2">
    <name type="scientific">Methanothermobacter thermautotrophicus</name>
    <name type="common">Methanobacterium thermoformicicum</name>
    <dbReference type="NCBI Taxonomy" id="145262"/>
    <lineage>
        <taxon>Archaea</taxon>
        <taxon>Methanobacteriati</taxon>
        <taxon>Methanobacteriota</taxon>
        <taxon>Methanomada group</taxon>
        <taxon>Methanobacteria</taxon>
        <taxon>Methanobacteriales</taxon>
        <taxon>Methanobacteriaceae</taxon>
        <taxon>Methanothermobacter</taxon>
    </lineage>
</organism>
<dbReference type="Proteomes" id="UP000646659">
    <property type="component" value="Unassembled WGS sequence"/>
</dbReference>
<accession>A0A842YP16</accession>
<protein>
    <submittedName>
        <fullName evidence="1">Uncharacterized protein</fullName>
    </submittedName>
</protein>
<gene>
    <name evidence="1" type="ORF">DNK57_02520</name>
</gene>
<dbReference type="OrthoDB" id="80269at2157"/>
<reference evidence="1" key="1">
    <citation type="submission" date="2018-06" db="EMBL/GenBank/DDBJ databases">
        <title>Draft genome sequence of Methanothermobacter thermautotrophicus Strain WHS, a thermophilic, hydrogenotrophic methanogen isolated from Washburn Hot Springs in Yellowstone National Park, USA.</title>
        <authorList>
            <person name="Mckay L.J."/>
            <person name="Klingelsmith K."/>
            <person name="Inskeep W.P."/>
            <person name="Fields M.W."/>
        </authorList>
    </citation>
    <scope>NUCLEOTIDE SEQUENCE</scope>
    <source>
        <strain evidence="1">WHS</strain>
    </source>
</reference>
<sequence>MSSDIEKECAENLMELVGKRIVDVDFSSYDDECWRIHIRTESGMIVMTFCRDWKCPVVEKRDRIDAP</sequence>
<evidence type="ECO:0000313" key="1">
    <source>
        <dbReference type="EMBL" id="MBE2899703.1"/>
    </source>
</evidence>
<evidence type="ECO:0000313" key="2">
    <source>
        <dbReference type="Proteomes" id="UP000646659"/>
    </source>
</evidence>